<gene>
    <name evidence="1" type="ORF">K466DRAFT_76004</name>
</gene>
<name>A0A5C3PFF6_9APHY</name>
<sequence length="251" mass="28661">MSRKVRLSRYSVPQLGRTTACDFLWSFIVAATKTSIIGHIESSQHGTLSASRCEDTVYPQQGRRGCSRRRRRSMRGTPLTYVYDRCTYGRECISSLSSRSCATRSRAAFHLATSRQASPETRGRAASRTSSVLFYRALSFISTGQRCRHPYHTYDQLCPVQLHRPWRPPSSLSISRRLEGYFIHPNSRGVHRFVWYAPGKAPWIDVGGALGDRHRAYPLLRHMPVTWKFWHVECVSLDATHRRTVGPCVTS</sequence>
<dbReference type="Proteomes" id="UP000308197">
    <property type="component" value="Unassembled WGS sequence"/>
</dbReference>
<organism evidence="1 2">
    <name type="scientific">Polyporus arcularius HHB13444</name>
    <dbReference type="NCBI Taxonomy" id="1314778"/>
    <lineage>
        <taxon>Eukaryota</taxon>
        <taxon>Fungi</taxon>
        <taxon>Dikarya</taxon>
        <taxon>Basidiomycota</taxon>
        <taxon>Agaricomycotina</taxon>
        <taxon>Agaricomycetes</taxon>
        <taxon>Polyporales</taxon>
        <taxon>Polyporaceae</taxon>
        <taxon>Polyporus</taxon>
    </lineage>
</organism>
<protein>
    <submittedName>
        <fullName evidence="1">Uncharacterized protein</fullName>
    </submittedName>
</protein>
<evidence type="ECO:0000313" key="2">
    <source>
        <dbReference type="Proteomes" id="UP000308197"/>
    </source>
</evidence>
<proteinExistence type="predicted"/>
<dbReference type="EMBL" id="ML211116">
    <property type="protein sequence ID" value="TFK88336.1"/>
    <property type="molecule type" value="Genomic_DNA"/>
</dbReference>
<dbReference type="AlphaFoldDB" id="A0A5C3PFF6"/>
<accession>A0A5C3PFF6</accession>
<keyword evidence="2" id="KW-1185">Reference proteome</keyword>
<reference evidence="1 2" key="1">
    <citation type="journal article" date="2019" name="Nat. Ecol. Evol.">
        <title>Megaphylogeny resolves global patterns of mushroom evolution.</title>
        <authorList>
            <person name="Varga T."/>
            <person name="Krizsan K."/>
            <person name="Foldi C."/>
            <person name="Dima B."/>
            <person name="Sanchez-Garcia M."/>
            <person name="Sanchez-Ramirez S."/>
            <person name="Szollosi G.J."/>
            <person name="Szarkandi J.G."/>
            <person name="Papp V."/>
            <person name="Albert L."/>
            <person name="Andreopoulos W."/>
            <person name="Angelini C."/>
            <person name="Antonin V."/>
            <person name="Barry K.W."/>
            <person name="Bougher N.L."/>
            <person name="Buchanan P."/>
            <person name="Buyck B."/>
            <person name="Bense V."/>
            <person name="Catcheside P."/>
            <person name="Chovatia M."/>
            <person name="Cooper J."/>
            <person name="Damon W."/>
            <person name="Desjardin D."/>
            <person name="Finy P."/>
            <person name="Geml J."/>
            <person name="Haridas S."/>
            <person name="Hughes K."/>
            <person name="Justo A."/>
            <person name="Karasinski D."/>
            <person name="Kautmanova I."/>
            <person name="Kiss B."/>
            <person name="Kocsube S."/>
            <person name="Kotiranta H."/>
            <person name="LaButti K.M."/>
            <person name="Lechner B.E."/>
            <person name="Liimatainen K."/>
            <person name="Lipzen A."/>
            <person name="Lukacs Z."/>
            <person name="Mihaltcheva S."/>
            <person name="Morgado L.N."/>
            <person name="Niskanen T."/>
            <person name="Noordeloos M.E."/>
            <person name="Ohm R.A."/>
            <person name="Ortiz-Santana B."/>
            <person name="Ovrebo C."/>
            <person name="Racz N."/>
            <person name="Riley R."/>
            <person name="Savchenko A."/>
            <person name="Shiryaev A."/>
            <person name="Soop K."/>
            <person name="Spirin V."/>
            <person name="Szebenyi C."/>
            <person name="Tomsovsky M."/>
            <person name="Tulloss R.E."/>
            <person name="Uehling J."/>
            <person name="Grigoriev I.V."/>
            <person name="Vagvolgyi C."/>
            <person name="Papp T."/>
            <person name="Martin F.M."/>
            <person name="Miettinen O."/>
            <person name="Hibbett D.S."/>
            <person name="Nagy L.G."/>
        </authorList>
    </citation>
    <scope>NUCLEOTIDE SEQUENCE [LARGE SCALE GENOMIC DNA]</scope>
    <source>
        <strain evidence="1 2">HHB13444</strain>
    </source>
</reference>
<evidence type="ECO:0000313" key="1">
    <source>
        <dbReference type="EMBL" id="TFK88336.1"/>
    </source>
</evidence>
<dbReference type="InParanoid" id="A0A5C3PFF6"/>